<evidence type="ECO:0000256" key="1">
    <source>
        <dbReference type="SAM" id="SignalP"/>
    </source>
</evidence>
<keyword evidence="1" id="KW-0732">Signal</keyword>
<proteinExistence type="predicted"/>
<feature type="signal peptide" evidence="1">
    <location>
        <begin position="1"/>
        <end position="27"/>
    </location>
</feature>
<dbReference type="Gene3D" id="2.120.10.30">
    <property type="entry name" value="TolB, C-terminal domain"/>
    <property type="match status" value="1"/>
</dbReference>
<dbReference type="InterPro" id="IPR011042">
    <property type="entry name" value="6-blade_b-propeller_TolB-like"/>
</dbReference>
<sequence>MCLYKGCKWLWVPVIFLVMMSCGESQPEDPWAVLERVPEVVPSQIRAFNQADTVFFEHLGYESVVMKNGTVLIADRGRNNLLFLNEEGGLEKLIREGRGPGEVLDPFAFVKDKKGQVYTYDQHNDKILVLDGRGEVVREIIPAAYKESGIIKVFPVQDSLYWVEMMSYAFLSDENKKSEKYLVQYDPFENSYGEMKVLRNHPYARYIEDGEVRGATKVDFGSGHLFSWRPEKQTLLTFDTRTNIIAELDANLDTLKAIRVELPQEELNNTEFDSLRSAYRNAQWKTVEPLLPDLKAKADYMLYHNGEIWLGTHLSGKLKTWLVLNMQGEILRKVMLPREALLTHVSDNHLGLRLDDVTFAFYSNPSE</sequence>
<dbReference type="OrthoDB" id="1523464at2"/>
<dbReference type="Proteomes" id="UP000317557">
    <property type="component" value="Unassembled WGS sequence"/>
</dbReference>
<evidence type="ECO:0000313" key="2">
    <source>
        <dbReference type="EMBL" id="SMO44271.1"/>
    </source>
</evidence>
<protein>
    <recommendedName>
        <fullName evidence="4">6-bladed beta-propeller protein</fullName>
    </recommendedName>
</protein>
<dbReference type="EMBL" id="FXTP01000002">
    <property type="protein sequence ID" value="SMO44271.1"/>
    <property type="molecule type" value="Genomic_DNA"/>
</dbReference>
<accession>A0A521BBA7</accession>
<dbReference type="Pfam" id="PF17170">
    <property type="entry name" value="DUF5128"/>
    <property type="match status" value="1"/>
</dbReference>
<evidence type="ECO:0008006" key="4">
    <source>
        <dbReference type="Google" id="ProtNLM"/>
    </source>
</evidence>
<evidence type="ECO:0000313" key="3">
    <source>
        <dbReference type="Proteomes" id="UP000317557"/>
    </source>
</evidence>
<reference evidence="2 3" key="1">
    <citation type="submission" date="2017-05" db="EMBL/GenBank/DDBJ databases">
        <authorList>
            <person name="Varghese N."/>
            <person name="Submissions S."/>
        </authorList>
    </citation>
    <scope>NUCLEOTIDE SEQUENCE [LARGE SCALE GENOMIC DNA]</scope>
    <source>
        <strain evidence="2 3">DSM 21985</strain>
    </source>
</reference>
<feature type="chain" id="PRO_5022239627" description="6-bladed beta-propeller protein" evidence="1">
    <location>
        <begin position="28"/>
        <end position="367"/>
    </location>
</feature>
<name>A0A521BBA7_9BACT</name>
<dbReference type="AlphaFoldDB" id="A0A521BBA7"/>
<organism evidence="2 3">
    <name type="scientific">Gracilimonas mengyeensis</name>
    <dbReference type="NCBI Taxonomy" id="1302730"/>
    <lineage>
        <taxon>Bacteria</taxon>
        <taxon>Pseudomonadati</taxon>
        <taxon>Balneolota</taxon>
        <taxon>Balneolia</taxon>
        <taxon>Balneolales</taxon>
        <taxon>Balneolaceae</taxon>
        <taxon>Gracilimonas</taxon>
    </lineage>
</organism>
<dbReference type="RefSeq" id="WP_142453158.1">
    <property type="nucleotide sequence ID" value="NZ_FXTP01000002.1"/>
</dbReference>
<dbReference type="SUPFAM" id="SSF101898">
    <property type="entry name" value="NHL repeat"/>
    <property type="match status" value="1"/>
</dbReference>
<gene>
    <name evidence="2" type="ORF">SAMN06265219_102143</name>
</gene>
<keyword evidence="3" id="KW-1185">Reference proteome</keyword>
<dbReference type="PROSITE" id="PS51257">
    <property type="entry name" value="PROKAR_LIPOPROTEIN"/>
    <property type="match status" value="1"/>
</dbReference>